<comment type="caution">
    <text evidence="7">The sequence shown here is derived from an EMBL/GenBank/DDBJ whole genome shotgun (WGS) entry which is preliminary data.</text>
</comment>
<name>A0A2B4RVP2_STYPI</name>
<evidence type="ECO:0000256" key="1">
    <source>
        <dbReference type="ARBA" id="ARBA00004496"/>
    </source>
</evidence>
<evidence type="ECO:0000313" key="8">
    <source>
        <dbReference type="Proteomes" id="UP000225706"/>
    </source>
</evidence>
<dbReference type="InterPro" id="IPR017281">
    <property type="entry name" value="Myelin_different_resp_MyD88"/>
</dbReference>
<feature type="domain" description="Death" evidence="5">
    <location>
        <begin position="129"/>
        <end position="194"/>
    </location>
</feature>
<dbReference type="InterPro" id="IPR000157">
    <property type="entry name" value="TIR_dom"/>
</dbReference>
<dbReference type="InterPro" id="IPR000488">
    <property type="entry name" value="Death_dom"/>
</dbReference>
<feature type="domain" description="TIR" evidence="6">
    <location>
        <begin position="221"/>
        <end position="355"/>
    </location>
</feature>
<dbReference type="SMART" id="SM00255">
    <property type="entry name" value="TIR"/>
    <property type="match status" value="1"/>
</dbReference>
<dbReference type="GO" id="GO:0002755">
    <property type="term" value="P:MyD88-dependent toll-like receptor signaling pathway"/>
    <property type="evidence" value="ECO:0007669"/>
    <property type="project" value="InterPro"/>
</dbReference>
<evidence type="ECO:0000259" key="5">
    <source>
        <dbReference type="PROSITE" id="PS50017"/>
    </source>
</evidence>
<protein>
    <submittedName>
        <fullName evidence="7">Myeloid differentiation primary response protein MyD88</fullName>
    </submittedName>
</protein>
<dbReference type="InterPro" id="IPR035897">
    <property type="entry name" value="Toll_tir_struct_dom_sf"/>
</dbReference>
<dbReference type="SMART" id="SM00005">
    <property type="entry name" value="DEATH"/>
    <property type="match status" value="1"/>
</dbReference>
<evidence type="ECO:0000256" key="4">
    <source>
        <dbReference type="SAM" id="MobiDB-lite"/>
    </source>
</evidence>
<organism evidence="7 8">
    <name type="scientific">Stylophora pistillata</name>
    <name type="common">Smooth cauliflower coral</name>
    <dbReference type="NCBI Taxonomy" id="50429"/>
    <lineage>
        <taxon>Eukaryota</taxon>
        <taxon>Metazoa</taxon>
        <taxon>Cnidaria</taxon>
        <taxon>Anthozoa</taxon>
        <taxon>Hexacorallia</taxon>
        <taxon>Scleractinia</taxon>
        <taxon>Astrocoeniina</taxon>
        <taxon>Pocilloporidae</taxon>
        <taxon>Stylophora</taxon>
    </lineage>
</organism>
<dbReference type="STRING" id="50429.A0A2B4RVP2"/>
<dbReference type="EMBL" id="LSMT01000323">
    <property type="protein sequence ID" value="PFX20292.1"/>
    <property type="molecule type" value="Genomic_DNA"/>
</dbReference>
<dbReference type="InterPro" id="IPR011029">
    <property type="entry name" value="DEATH-like_dom_sf"/>
</dbReference>
<keyword evidence="2" id="KW-0963">Cytoplasm</keyword>
<feature type="region of interest" description="Disordered" evidence="4">
    <location>
        <begin position="24"/>
        <end position="43"/>
    </location>
</feature>
<dbReference type="PROSITE" id="PS50104">
    <property type="entry name" value="TIR"/>
    <property type="match status" value="1"/>
</dbReference>
<dbReference type="PANTHER" id="PTHR15079">
    <property type="entry name" value="MYD88"/>
    <property type="match status" value="1"/>
</dbReference>
<sequence length="359" mass="40660">MEQTKAKHRCKRIKVVVKKFFTRGRQSDEKRSKSKVSGEAGPTVGFSVLDIGVLPERGDDVSSDGDTMLNSSNGLPSDIPLSGTVALPLDGDHEGGDVSPPASEEKLLKDLCTQGHEKLIILLRPACALGNDYRLLAAKMGYTNEEIKYLESLREPVKELMTRYDKEGRTIAELLSLLQQIDRPDVVQDLQPYIDSTPFPREVKEREQRTNNNVVQRTVRKSYHAFVCFAEEDKAFVDNLVKKMENKNRNLHLCLPVRDFLPVGSHLETTALAIEQRCKKFIVILSKNYDSSQGAIYQAQIATSLAPGAKEKRIIPVLIDEEYRCSIPRTLSHITYLDYLRQDEKHFWNLLCDTLTRNI</sequence>
<dbReference type="Pfam" id="PF00531">
    <property type="entry name" value="Death"/>
    <property type="match status" value="1"/>
</dbReference>
<dbReference type="Proteomes" id="UP000225706">
    <property type="component" value="Unassembled WGS sequence"/>
</dbReference>
<dbReference type="Gene3D" id="3.40.50.10140">
    <property type="entry name" value="Toll/interleukin-1 receptor homology (TIR) domain"/>
    <property type="match status" value="1"/>
</dbReference>
<dbReference type="Gene3D" id="1.10.533.10">
    <property type="entry name" value="Death Domain, Fas"/>
    <property type="match status" value="1"/>
</dbReference>
<keyword evidence="8" id="KW-1185">Reference proteome</keyword>
<evidence type="ECO:0000256" key="3">
    <source>
        <dbReference type="ARBA" id="ARBA00023198"/>
    </source>
</evidence>
<evidence type="ECO:0000256" key="2">
    <source>
        <dbReference type="ARBA" id="ARBA00022490"/>
    </source>
</evidence>
<dbReference type="SUPFAM" id="SSF47986">
    <property type="entry name" value="DEATH domain"/>
    <property type="match status" value="1"/>
</dbReference>
<evidence type="ECO:0000259" key="6">
    <source>
        <dbReference type="PROSITE" id="PS50104"/>
    </source>
</evidence>
<dbReference type="PROSITE" id="PS50017">
    <property type="entry name" value="DEATH_DOMAIN"/>
    <property type="match status" value="1"/>
</dbReference>
<gene>
    <name evidence="7" type="primary">myd88</name>
    <name evidence="7" type="ORF">AWC38_SpisGene15262</name>
</gene>
<dbReference type="Pfam" id="PF13676">
    <property type="entry name" value="TIR_2"/>
    <property type="match status" value="1"/>
</dbReference>
<keyword evidence="3" id="KW-0395">Inflammatory response</keyword>
<dbReference type="AlphaFoldDB" id="A0A2B4RVP2"/>
<proteinExistence type="predicted"/>
<dbReference type="GO" id="GO:0043123">
    <property type="term" value="P:positive regulation of canonical NF-kappaB signal transduction"/>
    <property type="evidence" value="ECO:0007669"/>
    <property type="project" value="InterPro"/>
</dbReference>
<dbReference type="OrthoDB" id="6160824at2759"/>
<dbReference type="SUPFAM" id="SSF52200">
    <property type="entry name" value="Toll/Interleukin receptor TIR domain"/>
    <property type="match status" value="1"/>
</dbReference>
<dbReference type="PANTHER" id="PTHR15079:SF3">
    <property type="entry name" value="MYELOID DIFFERENTIATION PRIMARY RESPONSE PROTEIN MYD88"/>
    <property type="match status" value="1"/>
</dbReference>
<evidence type="ECO:0000313" key="7">
    <source>
        <dbReference type="EMBL" id="PFX20292.1"/>
    </source>
</evidence>
<dbReference type="GO" id="GO:0070976">
    <property type="term" value="F:TIR domain binding"/>
    <property type="evidence" value="ECO:0007669"/>
    <property type="project" value="InterPro"/>
</dbReference>
<reference evidence="8" key="1">
    <citation type="journal article" date="2017" name="bioRxiv">
        <title>Comparative analysis of the genomes of Stylophora pistillata and Acropora digitifera provides evidence for extensive differences between species of corals.</title>
        <authorList>
            <person name="Voolstra C.R."/>
            <person name="Li Y."/>
            <person name="Liew Y.J."/>
            <person name="Baumgarten S."/>
            <person name="Zoccola D."/>
            <person name="Flot J.-F."/>
            <person name="Tambutte S."/>
            <person name="Allemand D."/>
            <person name="Aranda M."/>
        </authorList>
    </citation>
    <scope>NUCLEOTIDE SEQUENCE [LARGE SCALE GENOMIC DNA]</scope>
</reference>
<dbReference type="GO" id="GO:0005737">
    <property type="term" value="C:cytoplasm"/>
    <property type="evidence" value="ECO:0007669"/>
    <property type="project" value="UniProtKB-SubCell"/>
</dbReference>
<comment type="subcellular location">
    <subcellularLocation>
        <location evidence="1">Cytoplasm</location>
    </subcellularLocation>
</comment>
<accession>A0A2B4RVP2</accession>